<dbReference type="InterPro" id="IPR010827">
    <property type="entry name" value="BamA/TamA_POTRA"/>
</dbReference>
<dbReference type="Pfam" id="PF07244">
    <property type="entry name" value="POTRA"/>
    <property type="match status" value="1"/>
</dbReference>
<evidence type="ECO:0000313" key="2">
    <source>
        <dbReference type="EMBL" id="REH56505.1"/>
    </source>
</evidence>
<dbReference type="AlphaFoldDB" id="A0A3E0ICM9"/>
<dbReference type="RefSeq" id="WP_115899802.1">
    <property type="nucleotide sequence ID" value="NZ_QUNS01000001.1"/>
</dbReference>
<evidence type="ECO:0000259" key="1">
    <source>
        <dbReference type="Pfam" id="PF07244"/>
    </source>
</evidence>
<protein>
    <submittedName>
        <fullName evidence="2">Surface antigen-like variable number repeat protein</fullName>
    </submittedName>
</protein>
<name>A0A3E0ICM9_9FLAO</name>
<dbReference type="GO" id="GO:0019867">
    <property type="term" value="C:outer membrane"/>
    <property type="evidence" value="ECO:0007669"/>
    <property type="project" value="InterPro"/>
</dbReference>
<dbReference type="Gene3D" id="2.40.160.50">
    <property type="entry name" value="membrane protein fhac: a member of the omp85/tpsb transporter family"/>
    <property type="match status" value="1"/>
</dbReference>
<proteinExistence type="predicted"/>
<feature type="domain" description="POTRA" evidence="1">
    <location>
        <begin position="15"/>
        <end position="83"/>
    </location>
</feature>
<dbReference type="Gene3D" id="3.10.20.310">
    <property type="entry name" value="membrane protein fhac"/>
    <property type="match status" value="1"/>
</dbReference>
<dbReference type="OrthoDB" id="1490006at2"/>
<accession>A0A3E0ICM9</accession>
<reference evidence="2 3" key="1">
    <citation type="submission" date="2018-08" db="EMBL/GenBank/DDBJ databases">
        <title>Genomic Encyclopedia of Type Strains, Phase IV (KMG-IV): sequencing the most valuable type-strain genomes for metagenomic binning, comparative biology and taxonomic classification.</title>
        <authorList>
            <person name="Goeker M."/>
        </authorList>
    </citation>
    <scope>NUCLEOTIDE SEQUENCE [LARGE SCALE GENOMIC DNA]</scope>
    <source>
        <strain evidence="2 3">DSM 18841</strain>
    </source>
</reference>
<keyword evidence="3" id="KW-1185">Reference proteome</keyword>
<organism evidence="2 3">
    <name type="scientific">Tenacibaculum gallaicum</name>
    <dbReference type="NCBI Taxonomy" id="561505"/>
    <lineage>
        <taxon>Bacteria</taxon>
        <taxon>Pseudomonadati</taxon>
        <taxon>Bacteroidota</taxon>
        <taxon>Flavobacteriia</taxon>
        <taxon>Flavobacteriales</taxon>
        <taxon>Flavobacteriaceae</taxon>
        <taxon>Tenacibaculum</taxon>
    </lineage>
</organism>
<gene>
    <name evidence="2" type="ORF">C7448_101545</name>
</gene>
<dbReference type="EMBL" id="QUNS01000001">
    <property type="protein sequence ID" value="REH56505.1"/>
    <property type="molecule type" value="Genomic_DNA"/>
</dbReference>
<evidence type="ECO:0000313" key="3">
    <source>
        <dbReference type="Proteomes" id="UP000256884"/>
    </source>
</evidence>
<comment type="caution">
    <text evidence="2">The sequence shown here is derived from an EMBL/GenBank/DDBJ whole genome shotgun (WGS) entry which is preliminary data.</text>
</comment>
<dbReference type="Proteomes" id="UP000256884">
    <property type="component" value="Unassembled WGS sequence"/>
</dbReference>
<sequence length="410" mass="47508">MFWLSVNCYSQEKSIEKITFSGAKKTKIHVLQKILSSKEGQIFDSIVLSEDMIRLKRLPAISNANFQTSCADNKCDVVVTVEENFTIIPEVNFHKTINQKLAYRIGVGEYNFLGRNMILGGFYQYNGFDSYGVNFRAPTLFSAKWGLSLNHQNWTSEEPLYFDGESANYKYQNISYEVLALYQHDFKNQLQLGINFFKEKYHYLNGSTSSEVPTVLNVDKKLLKLIYTFDNLDYHYQYINGFKNEFHGQYVTSENKYQDDFLIFWNDFFYFKRLGEKGNWANRLRVGLSSNDDTPFAPFALDNNLNLRGVGILVDRGTGSIVLNTEYRYTLYEKKWFVIQSNVFVDTGTWRNPGGTLSDFIDSDNVRMYSGVGLRFINKKIFNAIFRIDYGYGLTKNASKGFVFGIGQYF</sequence>